<evidence type="ECO:0000313" key="9">
    <source>
        <dbReference type="EMBL" id="TNM59751.1"/>
    </source>
</evidence>
<comment type="similarity">
    <text evidence="7">Belongs to the binding-protein-dependent transport system permease family.</text>
</comment>
<comment type="caution">
    <text evidence="9">The sequence shown here is derived from an EMBL/GenBank/DDBJ whole genome shotgun (WGS) entry which is preliminary data.</text>
</comment>
<dbReference type="PROSITE" id="PS50928">
    <property type="entry name" value="ABC_TM1"/>
    <property type="match status" value="1"/>
</dbReference>
<dbReference type="SUPFAM" id="SSF161098">
    <property type="entry name" value="MetI-like"/>
    <property type="match status" value="1"/>
</dbReference>
<dbReference type="Gene3D" id="1.10.3720.10">
    <property type="entry name" value="MetI-like"/>
    <property type="match status" value="1"/>
</dbReference>
<keyword evidence="5 7" id="KW-1133">Transmembrane helix</keyword>
<proteinExistence type="inferred from homology"/>
<dbReference type="GO" id="GO:0055085">
    <property type="term" value="P:transmembrane transport"/>
    <property type="evidence" value="ECO:0007669"/>
    <property type="project" value="InterPro"/>
</dbReference>
<keyword evidence="4 7" id="KW-0812">Transmembrane</keyword>
<evidence type="ECO:0000259" key="8">
    <source>
        <dbReference type="PROSITE" id="PS50928"/>
    </source>
</evidence>
<dbReference type="Pfam" id="PF19300">
    <property type="entry name" value="BPD_transp_1_N"/>
    <property type="match status" value="1"/>
</dbReference>
<keyword evidence="6 7" id="KW-0472">Membrane</keyword>
<dbReference type="PANTHER" id="PTHR43163">
    <property type="entry name" value="DIPEPTIDE TRANSPORT SYSTEM PERMEASE PROTEIN DPPB-RELATED"/>
    <property type="match status" value="1"/>
</dbReference>
<dbReference type="CDD" id="cd06261">
    <property type="entry name" value="TM_PBP2"/>
    <property type="match status" value="1"/>
</dbReference>
<keyword evidence="2 7" id="KW-0813">Transport</keyword>
<dbReference type="GO" id="GO:0005886">
    <property type="term" value="C:plasma membrane"/>
    <property type="evidence" value="ECO:0007669"/>
    <property type="project" value="UniProtKB-SubCell"/>
</dbReference>
<name>A0A5C4XAC0_9HYPH</name>
<evidence type="ECO:0000256" key="1">
    <source>
        <dbReference type="ARBA" id="ARBA00004651"/>
    </source>
</evidence>
<evidence type="ECO:0000256" key="3">
    <source>
        <dbReference type="ARBA" id="ARBA00022475"/>
    </source>
</evidence>
<evidence type="ECO:0000256" key="5">
    <source>
        <dbReference type="ARBA" id="ARBA00022989"/>
    </source>
</evidence>
<feature type="transmembrane region" description="Helical" evidence="7">
    <location>
        <begin position="109"/>
        <end position="128"/>
    </location>
</feature>
<accession>A0A5C4XAC0</accession>
<evidence type="ECO:0000256" key="2">
    <source>
        <dbReference type="ARBA" id="ARBA00022448"/>
    </source>
</evidence>
<dbReference type="InterPro" id="IPR035906">
    <property type="entry name" value="MetI-like_sf"/>
</dbReference>
<dbReference type="AlphaFoldDB" id="A0A5C4XAC0"/>
<evidence type="ECO:0000313" key="10">
    <source>
        <dbReference type="Proteomes" id="UP000311605"/>
    </source>
</evidence>
<feature type="transmembrane region" description="Helical" evidence="7">
    <location>
        <begin position="12"/>
        <end position="30"/>
    </location>
</feature>
<dbReference type="RefSeq" id="WP_139679490.1">
    <property type="nucleotide sequence ID" value="NZ_VDMN01000012.1"/>
</dbReference>
<dbReference type="OrthoDB" id="9805855at2"/>
<feature type="transmembrane region" description="Helical" evidence="7">
    <location>
        <begin position="177"/>
        <end position="197"/>
    </location>
</feature>
<feature type="domain" description="ABC transmembrane type-1" evidence="8">
    <location>
        <begin position="103"/>
        <end position="304"/>
    </location>
</feature>
<comment type="subcellular location">
    <subcellularLocation>
        <location evidence="1 7">Cell membrane</location>
        <topology evidence="1 7">Multi-pass membrane protein</topology>
    </subcellularLocation>
</comment>
<protein>
    <submittedName>
        <fullName evidence="9">ABC transporter permease</fullName>
    </submittedName>
</protein>
<dbReference type="PANTHER" id="PTHR43163:SF6">
    <property type="entry name" value="DIPEPTIDE TRANSPORT SYSTEM PERMEASE PROTEIN DPPB-RELATED"/>
    <property type="match status" value="1"/>
</dbReference>
<dbReference type="Proteomes" id="UP000311605">
    <property type="component" value="Unassembled WGS sequence"/>
</dbReference>
<evidence type="ECO:0000256" key="6">
    <source>
        <dbReference type="ARBA" id="ARBA00023136"/>
    </source>
</evidence>
<dbReference type="InterPro" id="IPR000515">
    <property type="entry name" value="MetI-like"/>
</dbReference>
<gene>
    <name evidence="9" type="ORF">FHP24_27775</name>
</gene>
<dbReference type="InterPro" id="IPR045621">
    <property type="entry name" value="BPD_transp_1_N"/>
</dbReference>
<feature type="transmembrane region" description="Helical" evidence="7">
    <location>
        <begin position="140"/>
        <end position="165"/>
    </location>
</feature>
<evidence type="ECO:0000256" key="7">
    <source>
        <dbReference type="RuleBase" id="RU363032"/>
    </source>
</evidence>
<dbReference type="Pfam" id="PF00528">
    <property type="entry name" value="BPD_transp_1"/>
    <property type="match status" value="1"/>
</dbReference>
<feature type="transmembrane region" description="Helical" evidence="7">
    <location>
        <begin position="281"/>
        <end position="304"/>
    </location>
</feature>
<feature type="transmembrane region" description="Helical" evidence="7">
    <location>
        <begin position="237"/>
        <end position="261"/>
    </location>
</feature>
<sequence length="322" mass="34064">MAFYILRRLLNAVLVIWAAFTISFLLLYLLPSDPVSLMLSSDTGGGGSAVATSEQYAMLASRYGLDRPPLEQYGYLLAKAAAGDLGMSMQSGKTVITQIGEALPETLKLAALSLAIALVIGSTLALVASYRQDGYLRAILLALPPISMAVPTFWIGLVLLQIFAFELRLVPSLGNRGFSSLIMPALTLAIPAAATIAQTLSKGLDDAASQPFVRMLRAKGVPRRTIYLRHILHNASIPALTVVGLLVGNIFAGAVVTETVFSRVGIGRLLQNAVDVQDIPLVQGLVVLTAAAYAIVNLLVDLIYPLIDPRIRRGVGAGGDAA</sequence>
<keyword evidence="10" id="KW-1185">Reference proteome</keyword>
<reference evidence="9 10" key="1">
    <citation type="submission" date="2019-06" db="EMBL/GenBank/DDBJ databases">
        <title>The draft genome of Rhizobium smilacinae PTYR-5.</title>
        <authorList>
            <person name="Liu L."/>
            <person name="Li L."/>
            <person name="Zhang X."/>
        </authorList>
    </citation>
    <scope>NUCLEOTIDE SEQUENCE [LARGE SCALE GENOMIC DNA]</scope>
    <source>
        <strain evidence="9 10">PTYR-5</strain>
    </source>
</reference>
<keyword evidence="3" id="KW-1003">Cell membrane</keyword>
<evidence type="ECO:0000256" key="4">
    <source>
        <dbReference type="ARBA" id="ARBA00022692"/>
    </source>
</evidence>
<dbReference type="EMBL" id="VDMN01000012">
    <property type="protein sequence ID" value="TNM59751.1"/>
    <property type="molecule type" value="Genomic_DNA"/>
</dbReference>
<organism evidence="9 10">
    <name type="scientific">Aliirhizobium smilacinae</name>
    <dbReference type="NCBI Taxonomy" id="1395944"/>
    <lineage>
        <taxon>Bacteria</taxon>
        <taxon>Pseudomonadati</taxon>
        <taxon>Pseudomonadota</taxon>
        <taxon>Alphaproteobacteria</taxon>
        <taxon>Hyphomicrobiales</taxon>
        <taxon>Rhizobiaceae</taxon>
        <taxon>Aliirhizobium</taxon>
    </lineage>
</organism>